<protein>
    <recommendedName>
        <fullName evidence="4">Carboxypeptidase-like regulatory domain-containing protein</fullName>
    </recommendedName>
</protein>
<dbReference type="Pfam" id="PF13715">
    <property type="entry name" value="CarbopepD_reg_2"/>
    <property type="match status" value="1"/>
</dbReference>
<evidence type="ECO:0008006" key="4">
    <source>
        <dbReference type="Google" id="ProtNLM"/>
    </source>
</evidence>
<name>A0A172TWM9_9BACT</name>
<evidence type="ECO:0000256" key="1">
    <source>
        <dbReference type="SAM" id="SignalP"/>
    </source>
</evidence>
<sequence>MNKLLFLLFSLTLALGLQAQTFKLQGKAVNSRQEGIPYVTIQVQEFQTGGLVTRQDGSYELSLARGTYRLQITAVGYISQEISITIDSNMHKDIVLEDAEQSLGEVIVRAKAKDRADEVMRQVVRKKDSIQAAAGPYSCNVYIKALEESDSRSQAKKDTGSWEGMSMAEIMLKLDVESESRIKEERLGVRQNGTTSRLFYLSATDGNFNFFNNLVKVPSISQTPFLSPISNSGLIAYHFKTTKVKRNGKHRIYTISVKPLEVTNATVEGEVTVSDSAWTVMHARFRFPSYHLQEFDFFEVEQDFDFVNDQAWMMTRQQFTYRSKDRKNKYAGHTTASYSQFELNKTFDKRHFKNELSATASKAYQQDSIFWEAVRTPPLTASEARFVRYSDSLAAVARTERYLDSLDRKINKLTWMKMGFFGQSLNDHRKERTWHFTPLISLYRPFAYGGGRLGAGVYYGRTFPSRKMTTVNVDLSYGLRNNDVNGTVDLYRRYNTFKLASYTLEAGRDFAFISEGDALINMVKRNNIYLNNYLGAGHAFELVNGLFIFSEAQMAFRRSVAEYKTGKLVDSLFNEVLTENQPVAFNPYNALYSKIKVEYTPMQRYRRDANEKIILGSKWPTLFVQWEKGIPNIAGSEVNFDYLEFGLKQVLNVGLLGVSRYTVRSGSFLNKTDLRLIDYKVQRRGDPLLFMDPHKAFQALDSSFSLFNRFVDAHFFHQFNGLFVNKIPLLKKLKLREVAGTGFLYAPERDLRYVELFAGLERAFESPFNPMDKFKVGIYVVTATSNQFKDPVQFKIGFTTWDKRKNRWR</sequence>
<organism evidence="2 3">
    <name type="scientific">Flavisolibacter tropicus</name>
    <dbReference type="NCBI Taxonomy" id="1492898"/>
    <lineage>
        <taxon>Bacteria</taxon>
        <taxon>Pseudomonadati</taxon>
        <taxon>Bacteroidota</taxon>
        <taxon>Chitinophagia</taxon>
        <taxon>Chitinophagales</taxon>
        <taxon>Chitinophagaceae</taxon>
        <taxon>Flavisolibacter</taxon>
    </lineage>
</organism>
<feature type="chain" id="PRO_5008001297" description="Carboxypeptidase-like regulatory domain-containing protein" evidence="1">
    <location>
        <begin position="20"/>
        <end position="809"/>
    </location>
</feature>
<dbReference type="PATRIC" id="fig|1492898.3.peg.2794"/>
<keyword evidence="1" id="KW-0732">Signal</keyword>
<accession>A0A172TWM9</accession>
<keyword evidence="3" id="KW-1185">Reference proteome</keyword>
<dbReference type="Proteomes" id="UP000077177">
    <property type="component" value="Chromosome"/>
</dbReference>
<proteinExistence type="predicted"/>
<gene>
    <name evidence="2" type="ORF">SY85_12950</name>
</gene>
<dbReference type="AlphaFoldDB" id="A0A172TWM9"/>
<dbReference type="Pfam" id="PF18939">
    <property type="entry name" value="DUF5686"/>
    <property type="match status" value="1"/>
</dbReference>
<dbReference type="InterPro" id="IPR043741">
    <property type="entry name" value="DUF5686"/>
</dbReference>
<dbReference type="Gene3D" id="2.60.40.1120">
    <property type="entry name" value="Carboxypeptidase-like, regulatory domain"/>
    <property type="match status" value="1"/>
</dbReference>
<dbReference type="EMBL" id="CP011390">
    <property type="protein sequence ID" value="ANE51284.1"/>
    <property type="molecule type" value="Genomic_DNA"/>
</dbReference>
<evidence type="ECO:0000313" key="3">
    <source>
        <dbReference type="Proteomes" id="UP000077177"/>
    </source>
</evidence>
<dbReference type="InterPro" id="IPR008969">
    <property type="entry name" value="CarboxyPept-like_regulatory"/>
</dbReference>
<reference evidence="2 3" key="2">
    <citation type="journal article" date="2016" name="Int. J. Syst. Evol. Microbiol.">
        <title>Flavisolibacter tropicus sp. nov., isolated from tropical soil.</title>
        <authorList>
            <person name="Lee J.J."/>
            <person name="Kang M.S."/>
            <person name="Kim G.S."/>
            <person name="Lee C.S."/>
            <person name="Lim S."/>
            <person name="Lee J."/>
            <person name="Roh S.H."/>
            <person name="Kang H."/>
            <person name="Ha J.M."/>
            <person name="Bae S."/>
            <person name="Jung H.Y."/>
            <person name="Kim M.K."/>
        </authorList>
    </citation>
    <scope>NUCLEOTIDE SEQUENCE [LARGE SCALE GENOMIC DNA]</scope>
    <source>
        <strain evidence="2 3">LCS9</strain>
    </source>
</reference>
<dbReference type="KEGG" id="fla:SY85_12950"/>
<dbReference type="OrthoDB" id="983143at2"/>
<dbReference type="RefSeq" id="WP_066405142.1">
    <property type="nucleotide sequence ID" value="NZ_CP011390.1"/>
</dbReference>
<evidence type="ECO:0000313" key="2">
    <source>
        <dbReference type="EMBL" id="ANE51284.1"/>
    </source>
</evidence>
<dbReference type="SUPFAM" id="SSF49464">
    <property type="entry name" value="Carboxypeptidase regulatory domain-like"/>
    <property type="match status" value="1"/>
</dbReference>
<feature type="signal peptide" evidence="1">
    <location>
        <begin position="1"/>
        <end position="19"/>
    </location>
</feature>
<reference evidence="3" key="1">
    <citation type="submission" date="2015-01" db="EMBL/GenBank/DDBJ databases">
        <title>Flavisolibacter sp./LCS9/ whole genome sequencing.</title>
        <authorList>
            <person name="Kim M.K."/>
            <person name="Srinivasan S."/>
            <person name="Lee J.-J."/>
        </authorList>
    </citation>
    <scope>NUCLEOTIDE SEQUENCE [LARGE SCALE GENOMIC DNA]</scope>
    <source>
        <strain evidence="3">LCS9</strain>
    </source>
</reference>
<dbReference type="STRING" id="1492898.SY85_12950"/>